<feature type="binding site" evidence="5">
    <location>
        <position position="45"/>
    </location>
    <ligand>
        <name>ATP</name>
        <dbReference type="ChEBI" id="CHEBI:30616"/>
    </ligand>
</feature>
<dbReference type="OrthoDB" id="275301at2759"/>
<dbReference type="GO" id="GO:0007165">
    <property type="term" value="P:signal transduction"/>
    <property type="evidence" value="ECO:0007669"/>
    <property type="project" value="TreeGrafter"/>
</dbReference>
<gene>
    <name evidence="8" type="ORF">Tsubulata_029989</name>
</gene>
<evidence type="ECO:0000256" key="1">
    <source>
        <dbReference type="ARBA" id="ARBA00022679"/>
    </source>
</evidence>
<comment type="caution">
    <text evidence="8">The sequence shown here is derived from an EMBL/GenBank/DDBJ whole genome shotgun (WGS) entry which is preliminary data.</text>
</comment>
<evidence type="ECO:0000256" key="2">
    <source>
        <dbReference type="ARBA" id="ARBA00022741"/>
    </source>
</evidence>
<keyword evidence="1" id="KW-0808">Transferase</keyword>
<dbReference type="InterPro" id="IPR008271">
    <property type="entry name" value="Ser/Thr_kinase_AS"/>
</dbReference>
<dbReference type="Gene3D" id="1.10.510.10">
    <property type="entry name" value="Transferase(Phosphotransferase) domain 1"/>
    <property type="match status" value="1"/>
</dbReference>
<dbReference type="PROSITE" id="PS00108">
    <property type="entry name" value="PROTEIN_KINASE_ST"/>
    <property type="match status" value="1"/>
</dbReference>
<keyword evidence="3" id="KW-0418">Kinase</keyword>
<comment type="similarity">
    <text evidence="6">Belongs to the protein kinase superfamily.</text>
</comment>
<evidence type="ECO:0000256" key="5">
    <source>
        <dbReference type="PROSITE-ProRule" id="PRU10141"/>
    </source>
</evidence>
<dbReference type="EMBL" id="JAKUCV010004021">
    <property type="protein sequence ID" value="KAJ4836800.1"/>
    <property type="molecule type" value="Genomic_DNA"/>
</dbReference>
<dbReference type="InterPro" id="IPR011009">
    <property type="entry name" value="Kinase-like_dom_sf"/>
</dbReference>
<dbReference type="PANTHER" id="PTHR48011">
    <property type="entry name" value="CCR4-NOT TRANSCRIPTIONAL COMPLEX SUBUNIT CAF120-RELATED"/>
    <property type="match status" value="1"/>
</dbReference>
<dbReference type="Pfam" id="PF00069">
    <property type="entry name" value="Pkinase"/>
    <property type="match status" value="1"/>
</dbReference>
<organism evidence="8 9">
    <name type="scientific">Turnera subulata</name>
    <dbReference type="NCBI Taxonomy" id="218843"/>
    <lineage>
        <taxon>Eukaryota</taxon>
        <taxon>Viridiplantae</taxon>
        <taxon>Streptophyta</taxon>
        <taxon>Embryophyta</taxon>
        <taxon>Tracheophyta</taxon>
        <taxon>Spermatophyta</taxon>
        <taxon>Magnoliopsida</taxon>
        <taxon>eudicotyledons</taxon>
        <taxon>Gunneridae</taxon>
        <taxon>Pentapetalae</taxon>
        <taxon>rosids</taxon>
        <taxon>fabids</taxon>
        <taxon>Malpighiales</taxon>
        <taxon>Passifloraceae</taxon>
        <taxon>Turnera</taxon>
    </lineage>
</organism>
<keyword evidence="9" id="KW-1185">Reference proteome</keyword>
<sequence length="451" mass="49278">MGKENHSSCKSHAVSWIRGNCIGKGSFGTVSTAMDKQTGAVFAVKSSPLFGAPNHQARQSLENEIRILSSLSSPHIVKYLGDDVSYDSTTTTTPCRNLHMEYLPGGSVAELASSRADVDEKIVRSHTWCVASALNYLHSRGIVHCDVKGENILVGPHTGSAKLADFGSAVELGSTGATLPRGSPLWMAPEVIRGEYQGPESDVWSLGCTVIEMVTGKPAWEDRGVDTLSRIGFSQELPELPTQLSELGRDFVEKCLRRDRSERWSCDQLLQHPFISSSSPDMITESSPRCVLDWLTSDFEEEDDDDVPSLDCENYEVSAKDRIGRLATSTRADWETEGWVEVRSSTGETEEELGTSSAYSETTRIEHETVGTSTVYSAPVGIREGVKEKGRTELEFLNSGGSDYCLPLCVIDDGSTCRPRRQKQDRVTNIFSEGGHFGNKACGSACNMLVK</sequence>
<keyword evidence="4 5" id="KW-0067">ATP-binding</keyword>
<evidence type="ECO:0000256" key="6">
    <source>
        <dbReference type="RuleBase" id="RU000304"/>
    </source>
</evidence>
<dbReference type="GO" id="GO:0004674">
    <property type="term" value="F:protein serine/threonine kinase activity"/>
    <property type="evidence" value="ECO:0007669"/>
    <property type="project" value="UniProtKB-KW"/>
</dbReference>
<evidence type="ECO:0000256" key="3">
    <source>
        <dbReference type="ARBA" id="ARBA00022777"/>
    </source>
</evidence>
<dbReference type="PROSITE" id="PS50011">
    <property type="entry name" value="PROTEIN_KINASE_DOM"/>
    <property type="match status" value="1"/>
</dbReference>
<reference evidence="8" key="2">
    <citation type="journal article" date="2023" name="Plants (Basel)">
        <title>Annotation of the Turnera subulata (Passifloraceae) Draft Genome Reveals the S-Locus Evolved after the Divergence of Turneroideae from Passifloroideae in a Stepwise Manner.</title>
        <authorList>
            <person name="Henning P.M."/>
            <person name="Roalson E.H."/>
            <person name="Mir W."/>
            <person name="McCubbin A.G."/>
            <person name="Shore J.S."/>
        </authorList>
    </citation>
    <scope>NUCLEOTIDE SEQUENCE</scope>
    <source>
        <strain evidence="8">F60SS</strain>
    </source>
</reference>
<dbReference type="Proteomes" id="UP001141552">
    <property type="component" value="Unassembled WGS sequence"/>
</dbReference>
<name>A0A9Q0FSC4_9ROSI</name>
<evidence type="ECO:0000313" key="9">
    <source>
        <dbReference type="Proteomes" id="UP001141552"/>
    </source>
</evidence>
<dbReference type="CDD" id="cd06606">
    <property type="entry name" value="STKc_MAPKKK"/>
    <property type="match status" value="1"/>
</dbReference>
<dbReference type="InterPro" id="IPR017441">
    <property type="entry name" value="Protein_kinase_ATP_BS"/>
</dbReference>
<keyword evidence="6" id="KW-0723">Serine/threonine-protein kinase</keyword>
<dbReference type="AlphaFoldDB" id="A0A9Q0FSC4"/>
<dbReference type="InterPro" id="IPR052751">
    <property type="entry name" value="Plant_MAPKKK"/>
</dbReference>
<reference evidence="8" key="1">
    <citation type="submission" date="2022-02" db="EMBL/GenBank/DDBJ databases">
        <authorList>
            <person name="Henning P.M."/>
            <person name="McCubbin A.G."/>
            <person name="Shore J.S."/>
        </authorList>
    </citation>
    <scope>NUCLEOTIDE SEQUENCE</scope>
    <source>
        <strain evidence="8">F60SS</strain>
        <tissue evidence="8">Leaves</tissue>
    </source>
</reference>
<proteinExistence type="inferred from homology"/>
<evidence type="ECO:0000256" key="4">
    <source>
        <dbReference type="ARBA" id="ARBA00022840"/>
    </source>
</evidence>
<protein>
    <recommendedName>
        <fullName evidence="7">Protein kinase domain-containing protein</fullName>
    </recommendedName>
</protein>
<dbReference type="PANTHER" id="PTHR48011:SF7">
    <property type="entry name" value="F10K1.14 PROTEIN"/>
    <property type="match status" value="1"/>
</dbReference>
<accession>A0A9Q0FSC4</accession>
<evidence type="ECO:0000259" key="7">
    <source>
        <dbReference type="PROSITE" id="PS50011"/>
    </source>
</evidence>
<dbReference type="SUPFAM" id="SSF56112">
    <property type="entry name" value="Protein kinase-like (PK-like)"/>
    <property type="match status" value="1"/>
</dbReference>
<dbReference type="InterPro" id="IPR000719">
    <property type="entry name" value="Prot_kinase_dom"/>
</dbReference>
<keyword evidence="2 5" id="KW-0547">Nucleotide-binding</keyword>
<dbReference type="GO" id="GO:0005524">
    <property type="term" value="F:ATP binding"/>
    <property type="evidence" value="ECO:0007669"/>
    <property type="project" value="UniProtKB-UniRule"/>
</dbReference>
<evidence type="ECO:0000313" key="8">
    <source>
        <dbReference type="EMBL" id="KAJ4836800.1"/>
    </source>
</evidence>
<dbReference type="FunFam" id="1.10.510.10:FF:001090">
    <property type="entry name" value="Serine threonine protein kinase putative"/>
    <property type="match status" value="1"/>
</dbReference>
<dbReference type="PROSITE" id="PS00107">
    <property type="entry name" value="PROTEIN_KINASE_ATP"/>
    <property type="match status" value="1"/>
</dbReference>
<dbReference type="SMART" id="SM00220">
    <property type="entry name" value="S_TKc"/>
    <property type="match status" value="1"/>
</dbReference>
<feature type="domain" description="Protein kinase" evidence="7">
    <location>
        <begin position="16"/>
        <end position="275"/>
    </location>
</feature>